<dbReference type="InterPro" id="IPR032675">
    <property type="entry name" value="LRR_dom_sf"/>
</dbReference>
<dbReference type="EMBL" id="LJSK01000632">
    <property type="protein sequence ID" value="KPI82657.1"/>
    <property type="molecule type" value="Genomic_DNA"/>
</dbReference>
<evidence type="ECO:0008006" key="5">
    <source>
        <dbReference type="Google" id="ProtNLM"/>
    </source>
</evidence>
<keyword evidence="4" id="KW-1185">Reference proteome</keyword>
<protein>
    <recommendedName>
        <fullName evidence="5">Surface antigen-like protein</fullName>
    </recommendedName>
</protein>
<dbReference type="Proteomes" id="UP000038009">
    <property type="component" value="Unassembled WGS sequence"/>
</dbReference>
<dbReference type="PANTHER" id="PTHR47988">
    <property type="entry name" value="SOMATIC EMBRYOGENESIS RECEPTOR KINASE 1"/>
    <property type="match status" value="1"/>
</dbReference>
<dbReference type="Gene3D" id="3.80.10.10">
    <property type="entry name" value="Ribonuclease Inhibitor"/>
    <property type="match status" value="1"/>
</dbReference>
<evidence type="ECO:0000313" key="3">
    <source>
        <dbReference type="EMBL" id="KPI82657.1"/>
    </source>
</evidence>
<dbReference type="SUPFAM" id="SSF52058">
    <property type="entry name" value="L domain-like"/>
    <property type="match status" value="1"/>
</dbReference>
<evidence type="ECO:0000313" key="4">
    <source>
        <dbReference type="Proteomes" id="UP000038009"/>
    </source>
</evidence>
<proteinExistence type="predicted"/>
<feature type="non-terminal residue" evidence="3">
    <location>
        <position position="297"/>
    </location>
</feature>
<dbReference type="VEuPathDB" id="TriTrypDB:Lsey_0632_0010"/>
<evidence type="ECO:0000256" key="2">
    <source>
        <dbReference type="SAM" id="SignalP"/>
    </source>
</evidence>
<keyword evidence="1 2" id="KW-0732">Signal</keyword>
<feature type="signal peptide" evidence="2">
    <location>
        <begin position="1"/>
        <end position="24"/>
    </location>
</feature>
<evidence type="ECO:0000256" key="1">
    <source>
        <dbReference type="ARBA" id="ARBA00022729"/>
    </source>
</evidence>
<sequence length="297" mass="31838">MAQGLRRAVLAAVMALAALLFTSGAHVSHAIIEGIEMPFEMEMPRIFRAAALSPSVLTSAQQINTRRMLQAFADAMPELRDAWTEPSFCDWSGVSCDRSSVHLSPSTLTVGGTLPDVPADVDGSQVMLDTIMLFNFGTAVRGTLPDSWSRLTHLSSLNLASTSVSGTLPASWAALTRLSFLSLFRTSVAGSLPPQWAGMTSLVTLTAYSTQLSGTLPPEWSAMPAMSSLLLHSCLLSGRLPASWADMPRLERLVLLGNSFCECVPQSWRASRTLRVSIEPRHTAANCATALSCLPTT</sequence>
<dbReference type="AlphaFoldDB" id="A0A0N0P2L4"/>
<organism evidence="3 4">
    <name type="scientific">Leptomonas seymouri</name>
    <dbReference type="NCBI Taxonomy" id="5684"/>
    <lineage>
        <taxon>Eukaryota</taxon>
        <taxon>Discoba</taxon>
        <taxon>Euglenozoa</taxon>
        <taxon>Kinetoplastea</taxon>
        <taxon>Metakinetoplastina</taxon>
        <taxon>Trypanosomatida</taxon>
        <taxon>Trypanosomatidae</taxon>
        <taxon>Leishmaniinae</taxon>
        <taxon>Leptomonas</taxon>
    </lineage>
</organism>
<name>A0A0N0P2L4_LEPSE</name>
<reference evidence="3 4" key="1">
    <citation type="journal article" date="2015" name="PLoS Pathog.">
        <title>Leptomonas seymouri: Adaptations to the Dixenous Life Cycle Analyzed by Genome Sequencing, Transcriptome Profiling and Co-infection with Leishmania donovani.</title>
        <authorList>
            <person name="Kraeva N."/>
            <person name="Butenko A."/>
            <person name="Hlavacova J."/>
            <person name="Kostygov A."/>
            <person name="Myskova J."/>
            <person name="Grybchuk D."/>
            <person name="Lestinova T."/>
            <person name="Votypka J."/>
            <person name="Volf P."/>
            <person name="Opperdoes F."/>
            <person name="Flegontov P."/>
            <person name="Lukes J."/>
            <person name="Yurchenko V."/>
        </authorList>
    </citation>
    <scope>NUCLEOTIDE SEQUENCE [LARGE SCALE GENOMIC DNA]</scope>
    <source>
        <strain evidence="3 4">ATCC 30220</strain>
    </source>
</reference>
<comment type="caution">
    <text evidence="3">The sequence shown here is derived from an EMBL/GenBank/DDBJ whole genome shotgun (WGS) entry which is preliminary data.</text>
</comment>
<feature type="chain" id="PRO_5005857179" description="Surface antigen-like protein" evidence="2">
    <location>
        <begin position="25"/>
        <end position="297"/>
    </location>
</feature>
<dbReference type="OrthoDB" id="266298at2759"/>
<gene>
    <name evidence="3" type="ORF">ABL78_8330</name>
</gene>
<accession>A0A0N0P2L4</accession>